<keyword evidence="2" id="KW-1185">Reference proteome</keyword>
<accession>A0A5K0UB65</accession>
<evidence type="ECO:0000313" key="2">
    <source>
        <dbReference type="Proteomes" id="UP000594342"/>
    </source>
</evidence>
<evidence type="ECO:0000313" key="1">
    <source>
        <dbReference type="EMBL" id="VBB18744.1"/>
    </source>
</evidence>
<name>A0A5K0UB65_9VIRU</name>
<sequence length="751" mass="84930">MFFVKSSQTSKNAINVTFAETRSQGSALLKTDRIVGTVAQFIKSENKLDVAQSMSDDDADDSANFSVTSHTTYSAFLYENQKIGDTILVVYTGYGVELWVLSSHSIVTVPTASDEEGSYATLTSIENTRYGFDMVFSYDSKLLYKKCVNVDVLLGRSQVSSSVTNTSNGLLFKTETYPWFDQDTKNWAEAEVPFVLVNNPEDFDKFSLCASGNLQGTAIIGICAEGVQDVHHSQDACPVDPDVINGNIDNTDDTFDEDCEVVHSPKLVATVRKFPGCAWVITYREFKGFLLRLKNYSCIVVNHTFQPKITVKDIGVFDVPIKNAERAKITSIKVSPFDDDTFEISQHDMPFSSHTVALADLVKQKQFEKNVVKNIKGHWINGKFYRIRVMSNSFVPGTLESDIKKLERNIFNSNTHSCFNSIGFMYPATNTLSLWSSDSVWGFGPIVNNTYPCSMVGDDCLIACCDHPDEETKKALFCFRNGTANVFQTVHRLGDDFVKVDFTDTNVIIHTRVRSTDNSGEKLKKVETINKRTLFDREVESFMRNHLIDVVDLNEPIKIGSGSRKKYVVLVWGTEIADEDKTFEKIFTVASHLGSMYPNREFVHLKTKTHEVWFYDQDQNRRCPDNACDRAYYLSVPNHPLVKSVILVGSFWIHGVITTKCDTQRKFDIFTSYYTKSIMNNELIDLNEEKTKEKTDEEDDFISLDLAGVDFTDGELHISLLKDGRSRFEESEEKPKTFLCRIKLASIVQRG</sequence>
<gene>
    <name evidence="1" type="ORF">YASMINEVIRUS_1276</name>
</gene>
<organism evidence="1 2">
    <name type="scientific">Yasminevirus sp. GU-2018</name>
    <dbReference type="NCBI Taxonomy" id="2420051"/>
    <lineage>
        <taxon>Viruses</taxon>
        <taxon>Varidnaviria</taxon>
        <taxon>Bamfordvirae</taxon>
        <taxon>Nucleocytoviricota</taxon>
        <taxon>Megaviricetes</taxon>
        <taxon>Imitervirales</taxon>
        <taxon>Mimiviridae</taxon>
        <taxon>Klosneuvirinae</taxon>
        <taxon>Yasminevirus</taxon>
        <taxon>Yasminevirus saudimassiliense</taxon>
    </lineage>
</organism>
<dbReference type="Proteomes" id="UP000594342">
    <property type="component" value="Unassembled WGS sequence"/>
</dbReference>
<protein>
    <submittedName>
        <fullName evidence="1">Uncharacterized protein</fullName>
    </submittedName>
</protein>
<reference evidence="1 2" key="1">
    <citation type="submission" date="2018-10" db="EMBL/GenBank/DDBJ databases">
        <authorList>
            <consortium name="IHU Genomes"/>
        </authorList>
    </citation>
    <scope>NUCLEOTIDE SEQUENCE [LARGE SCALE GENOMIC DNA]</scope>
    <source>
        <strain evidence="1 2">A1</strain>
    </source>
</reference>
<dbReference type="EMBL" id="UPSH01000001">
    <property type="protein sequence ID" value="VBB18744.1"/>
    <property type="molecule type" value="Genomic_DNA"/>
</dbReference>
<comment type="caution">
    <text evidence="1">The sequence shown here is derived from an EMBL/GenBank/DDBJ whole genome shotgun (WGS) entry which is preliminary data.</text>
</comment>
<proteinExistence type="predicted"/>